<evidence type="ECO:0000313" key="2">
    <source>
        <dbReference type="Proteomes" id="UP000242972"/>
    </source>
</evidence>
<protein>
    <submittedName>
        <fullName evidence="1">Uncharacterized protein</fullName>
    </submittedName>
</protein>
<organism evidence="1 2">
    <name type="scientific">Sulfobacillus benefaciens</name>
    <dbReference type="NCBI Taxonomy" id="453960"/>
    <lineage>
        <taxon>Bacteria</taxon>
        <taxon>Bacillati</taxon>
        <taxon>Bacillota</taxon>
        <taxon>Clostridia</taxon>
        <taxon>Eubacteriales</taxon>
        <taxon>Clostridiales Family XVII. Incertae Sedis</taxon>
        <taxon>Sulfobacillus</taxon>
    </lineage>
</organism>
<dbReference type="Proteomes" id="UP000242972">
    <property type="component" value="Unassembled WGS sequence"/>
</dbReference>
<dbReference type="AlphaFoldDB" id="A0A2T2XF46"/>
<proteinExistence type="predicted"/>
<name>A0A2T2XF46_9FIRM</name>
<reference evidence="1 2" key="1">
    <citation type="journal article" date="2014" name="BMC Genomics">
        <title>Comparison of environmental and isolate Sulfobacillus genomes reveals diverse carbon, sulfur, nitrogen, and hydrogen metabolisms.</title>
        <authorList>
            <person name="Justice N.B."/>
            <person name="Norman A."/>
            <person name="Brown C.T."/>
            <person name="Singh A."/>
            <person name="Thomas B.C."/>
            <person name="Banfield J.F."/>
        </authorList>
    </citation>
    <scope>NUCLEOTIDE SEQUENCE [LARGE SCALE GENOMIC DNA]</scope>
    <source>
        <strain evidence="1">AMDSBA4</strain>
    </source>
</reference>
<sequence>MSHSTINRWILKTAAGNPAGASVPGDREVKPLTIVGIDDWAWKKGQRYCSIIPLGGPRQTSGGTTRYPYSGVRGCELVTRLHTILWHCCT</sequence>
<gene>
    <name evidence="1" type="ORF">C7B46_11205</name>
</gene>
<comment type="caution">
    <text evidence="1">The sequence shown here is derived from an EMBL/GenBank/DDBJ whole genome shotgun (WGS) entry which is preliminary data.</text>
</comment>
<accession>A0A2T2XF46</accession>
<evidence type="ECO:0000313" key="1">
    <source>
        <dbReference type="EMBL" id="PSR33133.1"/>
    </source>
</evidence>
<dbReference type="EMBL" id="PXYW01000026">
    <property type="protein sequence ID" value="PSR33133.1"/>
    <property type="molecule type" value="Genomic_DNA"/>
</dbReference>